<comment type="caution">
    <text evidence="1">The sequence shown here is derived from an EMBL/GenBank/DDBJ whole genome shotgun (WGS) entry which is preliminary data.</text>
</comment>
<evidence type="ECO:0000313" key="1">
    <source>
        <dbReference type="EMBL" id="MEQ2303244.1"/>
    </source>
</evidence>
<dbReference type="EMBL" id="JAHRIP010057439">
    <property type="protein sequence ID" value="MEQ2303244.1"/>
    <property type="molecule type" value="Genomic_DNA"/>
</dbReference>
<proteinExistence type="predicted"/>
<reference evidence="1 2" key="1">
    <citation type="submission" date="2021-06" db="EMBL/GenBank/DDBJ databases">
        <authorList>
            <person name="Palmer J.M."/>
        </authorList>
    </citation>
    <scope>NUCLEOTIDE SEQUENCE [LARGE SCALE GENOMIC DNA]</scope>
    <source>
        <strain evidence="1 2">AS_MEX2019</strain>
        <tissue evidence="1">Muscle</tissue>
    </source>
</reference>
<name>A0ABV0ZBI7_9TELE</name>
<keyword evidence="2" id="KW-1185">Reference proteome</keyword>
<sequence>MQRQENPKKNPFRISPFCQVCPLLRQCVVFLAAHAGACLSWISKVESHLMEQATSRLYQLGLTGGSTVASKTLCSIQPLVVSALFTCQTGWLHLSPGGSTHVTPNKQ</sequence>
<evidence type="ECO:0000313" key="2">
    <source>
        <dbReference type="Proteomes" id="UP001469553"/>
    </source>
</evidence>
<protein>
    <submittedName>
        <fullName evidence="1">Uncharacterized protein</fullName>
    </submittedName>
</protein>
<organism evidence="1 2">
    <name type="scientific">Ameca splendens</name>
    <dbReference type="NCBI Taxonomy" id="208324"/>
    <lineage>
        <taxon>Eukaryota</taxon>
        <taxon>Metazoa</taxon>
        <taxon>Chordata</taxon>
        <taxon>Craniata</taxon>
        <taxon>Vertebrata</taxon>
        <taxon>Euteleostomi</taxon>
        <taxon>Actinopterygii</taxon>
        <taxon>Neopterygii</taxon>
        <taxon>Teleostei</taxon>
        <taxon>Neoteleostei</taxon>
        <taxon>Acanthomorphata</taxon>
        <taxon>Ovalentaria</taxon>
        <taxon>Atherinomorphae</taxon>
        <taxon>Cyprinodontiformes</taxon>
        <taxon>Goodeidae</taxon>
        <taxon>Ameca</taxon>
    </lineage>
</organism>
<accession>A0ABV0ZBI7</accession>
<gene>
    <name evidence="1" type="ORF">AMECASPLE_014750</name>
</gene>
<dbReference type="Proteomes" id="UP001469553">
    <property type="component" value="Unassembled WGS sequence"/>
</dbReference>